<evidence type="ECO:0000256" key="1">
    <source>
        <dbReference type="SAM" id="MobiDB-lite"/>
    </source>
</evidence>
<comment type="caution">
    <text evidence="2">The sequence shown here is derived from an EMBL/GenBank/DDBJ whole genome shotgun (WGS) entry which is preliminary data.</text>
</comment>
<reference evidence="3" key="1">
    <citation type="submission" date="2018-02" db="EMBL/GenBank/DDBJ databases">
        <authorList>
            <person name="Moore K."/>
            <person name="Momper L."/>
        </authorList>
    </citation>
    <scope>NUCLEOTIDE SEQUENCE [LARGE SCALE GENOMIC DNA]</scope>
    <source>
        <strain evidence="3">ULC18</strain>
    </source>
</reference>
<protein>
    <submittedName>
        <fullName evidence="2">Uncharacterized protein</fullName>
    </submittedName>
</protein>
<dbReference type="Proteomes" id="UP000239576">
    <property type="component" value="Unassembled WGS sequence"/>
</dbReference>
<evidence type="ECO:0000313" key="3">
    <source>
        <dbReference type="Proteomes" id="UP000239576"/>
    </source>
</evidence>
<dbReference type="EMBL" id="PVWK01000034">
    <property type="protein sequence ID" value="PSB31584.1"/>
    <property type="molecule type" value="Genomic_DNA"/>
</dbReference>
<proteinExistence type="predicted"/>
<gene>
    <name evidence="2" type="ORF">C7B82_07095</name>
</gene>
<dbReference type="AlphaFoldDB" id="A0A2T1EFV0"/>
<keyword evidence="3" id="KW-1185">Reference proteome</keyword>
<reference evidence="2 3" key="2">
    <citation type="submission" date="2018-03" db="EMBL/GenBank/DDBJ databases">
        <title>The ancient ancestry and fast evolution of plastids.</title>
        <authorList>
            <person name="Moore K.R."/>
            <person name="Magnabosco C."/>
            <person name="Momper L."/>
            <person name="Gold D.A."/>
            <person name="Bosak T."/>
            <person name="Fournier G.P."/>
        </authorList>
    </citation>
    <scope>NUCLEOTIDE SEQUENCE [LARGE SCALE GENOMIC DNA]</scope>
    <source>
        <strain evidence="2 3">ULC18</strain>
    </source>
</reference>
<accession>A0A2T1EFV0</accession>
<name>A0A2T1EFV0_9CYAN</name>
<evidence type="ECO:0000313" key="2">
    <source>
        <dbReference type="EMBL" id="PSB31584.1"/>
    </source>
</evidence>
<feature type="region of interest" description="Disordered" evidence="1">
    <location>
        <begin position="14"/>
        <end position="35"/>
    </location>
</feature>
<organism evidence="2 3">
    <name type="scientific">Stenomitos frigidus ULC18</name>
    <dbReference type="NCBI Taxonomy" id="2107698"/>
    <lineage>
        <taxon>Bacteria</taxon>
        <taxon>Bacillati</taxon>
        <taxon>Cyanobacteriota</taxon>
        <taxon>Cyanophyceae</taxon>
        <taxon>Leptolyngbyales</taxon>
        <taxon>Leptolyngbyaceae</taxon>
        <taxon>Stenomitos</taxon>
    </lineage>
</organism>
<sequence length="83" mass="9297">MTAVDPIESFISKGGSVVGQAEPPQTSAKQDQEEEIQSLRLRVPTALLTRVDAVVQNRPLKTSRHYWILEAMLSYLEREESGL</sequence>